<accession>A0A0U1MCP7</accession>
<dbReference type="SUPFAM" id="SSF50621">
    <property type="entry name" value="Alanine racemase C-terminal domain-like"/>
    <property type="match status" value="1"/>
</dbReference>
<dbReference type="Proteomes" id="UP000054383">
    <property type="component" value="Unassembled WGS sequence"/>
</dbReference>
<dbReference type="AlphaFoldDB" id="A0A0U1MCP7"/>
<dbReference type="GO" id="GO:0004586">
    <property type="term" value="F:ornithine decarboxylase activity"/>
    <property type="evidence" value="ECO:0007669"/>
    <property type="project" value="TreeGrafter"/>
</dbReference>
<dbReference type="InterPro" id="IPR029066">
    <property type="entry name" value="PLP-binding_barrel"/>
</dbReference>
<evidence type="ECO:0000256" key="3">
    <source>
        <dbReference type="ARBA" id="ARBA00022793"/>
    </source>
</evidence>
<dbReference type="InterPro" id="IPR002433">
    <property type="entry name" value="Orn_de-COase"/>
</dbReference>
<dbReference type="OrthoDB" id="5034579at2759"/>
<dbReference type="SUPFAM" id="SSF51419">
    <property type="entry name" value="PLP-binding barrel"/>
    <property type="match status" value="1"/>
</dbReference>
<evidence type="ECO:0000256" key="4">
    <source>
        <dbReference type="ARBA" id="ARBA00022898"/>
    </source>
</evidence>
<dbReference type="PANTHER" id="PTHR11482:SF6">
    <property type="entry name" value="ORNITHINE DECARBOXYLASE 1-RELATED"/>
    <property type="match status" value="1"/>
</dbReference>
<evidence type="ECO:0000259" key="6">
    <source>
        <dbReference type="Pfam" id="PF02784"/>
    </source>
</evidence>
<dbReference type="PANTHER" id="PTHR11482">
    <property type="entry name" value="ARGININE/DIAMINOPIMELATE/ORNITHINE DECARBOXYLASE"/>
    <property type="match status" value="1"/>
</dbReference>
<keyword evidence="4" id="KW-0663">Pyridoxal phosphate</keyword>
<keyword evidence="8" id="KW-1185">Reference proteome</keyword>
<dbReference type="Pfam" id="PF02784">
    <property type="entry name" value="Orn_Arg_deC_N"/>
    <property type="match status" value="1"/>
</dbReference>
<dbReference type="STRING" id="28573.A0A0U1MCP7"/>
<dbReference type="Gene3D" id="2.40.37.10">
    <property type="entry name" value="Lyase, Ornithine Decarboxylase, Chain A, domain 1"/>
    <property type="match status" value="1"/>
</dbReference>
<evidence type="ECO:0000256" key="5">
    <source>
        <dbReference type="ARBA" id="ARBA00023239"/>
    </source>
</evidence>
<keyword evidence="3" id="KW-0210">Decarboxylase</keyword>
<dbReference type="InterPro" id="IPR000183">
    <property type="entry name" value="Orn/DAP/Arg_de-COase"/>
</dbReference>
<dbReference type="InterPro" id="IPR022644">
    <property type="entry name" value="De-COase2_N"/>
</dbReference>
<name>A0A0U1MCP7_TALIS</name>
<comment type="cofactor">
    <cofactor evidence="1">
        <name>pyridoxal 5'-phosphate</name>
        <dbReference type="ChEBI" id="CHEBI:597326"/>
    </cofactor>
</comment>
<evidence type="ECO:0000313" key="8">
    <source>
        <dbReference type="Proteomes" id="UP000054383"/>
    </source>
</evidence>
<dbReference type="PRINTS" id="PR01179">
    <property type="entry name" value="ODADCRBXLASE"/>
</dbReference>
<dbReference type="PRINTS" id="PR01182">
    <property type="entry name" value="ORNDCRBXLASE"/>
</dbReference>
<dbReference type="InterPro" id="IPR009006">
    <property type="entry name" value="Ala_racemase/Decarboxylase_C"/>
</dbReference>
<organism evidence="7 8">
    <name type="scientific">Talaromyces islandicus</name>
    <name type="common">Penicillium islandicum</name>
    <dbReference type="NCBI Taxonomy" id="28573"/>
    <lineage>
        <taxon>Eukaryota</taxon>
        <taxon>Fungi</taxon>
        <taxon>Dikarya</taxon>
        <taxon>Ascomycota</taxon>
        <taxon>Pezizomycotina</taxon>
        <taxon>Eurotiomycetes</taxon>
        <taxon>Eurotiomycetidae</taxon>
        <taxon>Eurotiales</taxon>
        <taxon>Trichocomaceae</taxon>
        <taxon>Talaromyces</taxon>
        <taxon>Talaromyces sect. Islandici</taxon>
    </lineage>
</organism>
<evidence type="ECO:0000313" key="7">
    <source>
        <dbReference type="EMBL" id="CRG92891.1"/>
    </source>
</evidence>
<sequence>MYRTVMHPPLPVCLAVENHVSAVDVGARQRNSFLVVDKAVVLDRIRLWQQCLPHISPCHTIRCNSDMQLLQLLAGLSVDFECMSLTEISQVLYLGVNPNRLIFTGPCKDPDEVHHARIAGVRKAVFDNEDELRKLARSHRDAEFYLQLSVHDPACRVRPTKTFGASIGHAKYLFARSKKLRLNIRGLYLPVDGAASNPIAYHRAVACARIAYDHALQHGHSITSIYIGGGFALGNFEQNAFRLGEAITQNFGSLQSTIRWTAEPGPLWVGDAYFLASRVLGTRDDGENLDLFVNDGVHRNFFHAVVDPPVSKPILLHPRGFGKNGAPPQDARAWTVWGQTGGWYDRIVTDCWFPRRPRVNDWLIFPSMGGTICNTVCSWMYRLLTVVQHTVIRVTPVSVASGPRRKRFGFPAKAPSPRWRIETFRKSRGETQPE</sequence>
<reference evidence="7 8" key="1">
    <citation type="submission" date="2015-04" db="EMBL/GenBank/DDBJ databases">
        <authorList>
            <person name="Syromyatnikov M.Y."/>
            <person name="Popov V.N."/>
        </authorList>
    </citation>
    <scope>NUCLEOTIDE SEQUENCE [LARGE SCALE GENOMIC DNA]</scope>
    <source>
        <strain evidence="7">WF-38-12</strain>
    </source>
</reference>
<protein>
    <submittedName>
        <fullName evidence="7">Ornithine decarboxylase</fullName>
    </submittedName>
</protein>
<dbReference type="OMA" id="RYICDSS"/>
<dbReference type="EMBL" id="CVMT01000026">
    <property type="protein sequence ID" value="CRG92891.1"/>
    <property type="molecule type" value="Genomic_DNA"/>
</dbReference>
<dbReference type="GO" id="GO:0005737">
    <property type="term" value="C:cytoplasm"/>
    <property type="evidence" value="ECO:0007669"/>
    <property type="project" value="TreeGrafter"/>
</dbReference>
<comment type="similarity">
    <text evidence="2">Belongs to the Orn/Lys/Arg decarboxylase class-II family.</text>
</comment>
<gene>
    <name evidence="7" type="ORF">PISL3812_09966</name>
</gene>
<keyword evidence="5" id="KW-0456">Lyase</keyword>
<dbReference type="Gene3D" id="3.20.20.10">
    <property type="entry name" value="Alanine racemase"/>
    <property type="match status" value="1"/>
</dbReference>
<dbReference type="GO" id="GO:0033387">
    <property type="term" value="P:putrescine biosynthetic process from arginine, via ornithine"/>
    <property type="evidence" value="ECO:0007669"/>
    <property type="project" value="TreeGrafter"/>
</dbReference>
<evidence type="ECO:0000256" key="2">
    <source>
        <dbReference type="ARBA" id="ARBA00008872"/>
    </source>
</evidence>
<feature type="domain" description="Orn/DAP/Arg decarboxylase 2 N-terminal" evidence="6">
    <location>
        <begin position="41"/>
        <end position="266"/>
    </location>
</feature>
<proteinExistence type="inferred from homology"/>
<evidence type="ECO:0000256" key="1">
    <source>
        <dbReference type="ARBA" id="ARBA00001933"/>
    </source>
</evidence>